<dbReference type="GO" id="GO:0007034">
    <property type="term" value="P:vacuolar transport"/>
    <property type="evidence" value="ECO:0007669"/>
    <property type="project" value="EnsemblFungi"/>
</dbReference>
<gene>
    <name evidence="15" type="ORF">ZYGR_0AD03980</name>
</gene>
<keyword evidence="7 14" id="KW-0276">Fatty acid metabolism</keyword>
<evidence type="ECO:0000256" key="2">
    <source>
        <dbReference type="ARBA" id="ARBA00005194"/>
    </source>
</evidence>
<keyword evidence="12 14" id="KW-0456">Lyase</keyword>
<evidence type="ECO:0000313" key="15">
    <source>
        <dbReference type="EMBL" id="GAV51215.1"/>
    </source>
</evidence>
<dbReference type="OrthoDB" id="46988at2759"/>
<dbReference type="EC" id="4.2.1.134" evidence="4 14"/>
<keyword evidence="11 14" id="KW-0275">Fatty acid biosynthesis</keyword>
<evidence type="ECO:0000256" key="5">
    <source>
        <dbReference type="ARBA" id="ARBA00022516"/>
    </source>
</evidence>
<keyword evidence="5 14" id="KW-0444">Lipid biosynthesis</keyword>
<dbReference type="GO" id="GO:0102158">
    <property type="term" value="F:very-long-chain (3R)-3-hydroxyacyl-CoA dehydratase activity"/>
    <property type="evidence" value="ECO:0007669"/>
    <property type="project" value="UniProtKB-EC"/>
</dbReference>
<dbReference type="OMA" id="WSYILWQ"/>
<keyword evidence="10 14" id="KW-0472">Membrane</keyword>
<evidence type="ECO:0000256" key="3">
    <source>
        <dbReference type="ARBA" id="ARBA00007811"/>
    </source>
</evidence>
<comment type="similarity">
    <text evidence="3 14">Belongs to the very long-chain fatty acids dehydratase HACD family.</text>
</comment>
<comment type="subcellular location">
    <subcellularLocation>
        <location evidence="14">Endoplasmic reticulum membrane</location>
        <topology evidence="14">Multi-pass membrane protein</topology>
    </subcellularLocation>
    <subcellularLocation>
        <location evidence="1">Membrane</location>
        <topology evidence="1">Multi-pass membrane protein</topology>
    </subcellularLocation>
</comment>
<sequence length="216" mass="24864">MRKQIQSPLAPLPLYNIFSAVGWGYVLYNVISVFPKIQQPKFYYQTKNIVTMIQCCAVVEIFISLFEVVRSPLITTVSQVFSRLLVVIGVFQLLPETPLLKTYTYVVLLSAWSVAEFVRYLYYFYSLADKKGPSEVLVLLRYNLFWVLYPTGVACELLIIYSALPLAEAKYGVFSKWVLLGGMLAYIPGFPVLFSHMVAQRRRGMKKMYQVFCKQN</sequence>
<evidence type="ECO:0000256" key="8">
    <source>
        <dbReference type="ARBA" id="ARBA00022989"/>
    </source>
</evidence>
<keyword evidence="8 14" id="KW-1133">Transmembrane helix</keyword>
<dbReference type="GO" id="GO:0042761">
    <property type="term" value="P:very long-chain fatty acid biosynthetic process"/>
    <property type="evidence" value="ECO:0007669"/>
    <property type="project" value="TreeGrafter"/>
</dbReference>
<comment type="function">
    <text evidence="14">Catalyzes the third of the four reactions of the long-chain fatty acids elongation cycle. This endoplasmic reticulum-bound enzymatic process, allows the addition of two carbons to the chain of long- and very long-chain fatty acids/VLCFAs per cycle. This enzyme catalyzes the dehydration of the 3-hydroxyacyl-CoA intermediate into trans-2,3-enoyl-CoA, within each cycle of fatty acid elongation. Thereby, it participates to the production of VLCFAs of different chain lengths that are involved in multiple biological processes as precursors of membrane lipids and lipid mediators.</text>
</comment>
<reference evidence="15 16" key="1">
    <citation type="submission" date="2016-08" db="EMBL/GenBank/DDBJ databases">
        <title>Draft genome sequence of allopolyploid Zygosaccharomyces rouxii.</title>
        <authorList>
            <person name="Watanabe J."/>
            <person name="Uehara K."/>
            <person name="Mogi Y."/>
            <person name="Tsukioka Y."/>
        </authorList>
    </citation>
    <scope>NUCLEOTIDE SEQUENCE [LARGE SCALE GENOMIC DNA]</scope>
    <source>
        <strain evidence="15 16">NBRC 110957</strain>
    </source>
</reference>
<evidence type="ECO:0000313" key="16">
    <source>
        <dbReference type="Proteomes" id="UP000187013"/>
    </source>
</evidence>
<evidence type="ECO:0000256" key="4">
    <source>
        <dbReference type="ARBA" id="ARBA00013122"/>
    </source>
</evidence>
<dbReference type="Pfam" id="PF04387">
    <property type="entry name" value="PTPLA"/>
    <property type="match status" value="1"/>
</dbReference>
<accession>A0A1Q3A653</accession>
<keyword evidence="6 14" id="KW-0812">Transmembrane</keyword>
<organism evidence="15 16">
    <name type="scientific">Zygosaccharomyces rouxii</name>
    <dbReference type="NCBI Taxonomy" id="4956"/>
    <lineage>
        <taxon>Eukaryota</taxon>
        <taxon>Fungi</taxon>
        <taxon>Dikarya</taxon>
        <taxon>Ascomycota</taxon>
        <taxon>Saccharomycotina</taxon>
        <taxon>Saccharomycetes</taxon>
        <taxon>Saccharomycetales</taxon>
        <taxon>Saccharomycetaceae</taxon>
        <taxon>Zygosaccharomyces</taxon>
    </lineage>
</organism>
<comment type="pathway">
    <text evidence="2 14">Lipid metabolism; fatty acid biosynthesis.</text>
</comment>
<keyword evidence="9 14" id="KW-0443">Lipid metabolism</keyword>
<evidence type="ECO:0000256" key="6">
    <source>
        <dbReference type="ARBA" id="ARBA00022692"/>
    </source>
</evidence>
<feature type="transmembrane region" description="Helical" evidence="14">
    <location>
        <begin position="103"/>
        <end position="122"/>
    </location>
</feature>
<dbReference type="GO" id="GO:0030148">
    <property type="term" value="P:sphingolipid biosynthetic process"/>
    <property type="evidence" value="ECO:0007669"/>
    <property type="project" value="EnsemblFungi"/>
</dbReference>
<evidence type="ECO:0000256" key="9">
    <source>
        <dbReference type="ARBA" id="ARBA00023098"/>
    </source>
</evidence>
<dbReference type="InterPro" id="IPR007482">
    <property type="entry name" value="Tyr_Pase-like_PTPLA"/>
</dbReference>
<dbReference type="PANTHER" id="PTHR11035:SF3">
    <property type="entry name" value="VERY-LONG-CHAIN (3R)-3-HYDROXYACYL-COA DEHYDRATASE"/>
    <property type="match status" value="1"/>
</dbReference>
<evidence type="ECO:0000256" key="10">
    <source>
        <dbReference type="ARBA" id="ARBA00023136"/>
    </source>
</evidence>
<feature type="transmembrane region" description="Helical" evidence="14">
    <location>
        <begin position="143"/>
        <end position="164"/>
    </location>
</feature>
<feature type="transmembrane region" description="Helical" evidence="14">
    <location>
        <begin position="73"/>
        <end position="91"/>
    </location>
</feature>
<dbReference type="PANTHER" id="PTHR11035">
    <property type="entry name" value="VERY-LONG-CHAIN (3R)-3-HYDROXYACYL-COA DEHYDRATASE"/>
    <property type="match status" value="1"/>
</dbReference>
<dbReference type="GO" id="GO:0030497">
    <property type="term" value="P:fatty acid elongation"/>
    <property type="evidence" value="ECO:0007669"/>
    <property type="project" value="EnsemblFungi"/>
</dbReference>
<keyword evidence="14" id="KW-0256">Endoplasmic reticulum</keyword>
<dbReference type="GO" id="GO:0000324">
    <property type="term" value="C:fungal-type vacuole"/>
    <property type="evidence" value="ECO:0007669"/>
    <property type="project" value="EnsemblFungi"/>
</dbReference>
<dbReference type="eggNOG" id="KOG3187">
    <property type="taxonomic scope" value="Eukaryota"/>
</dbReference>
<dbReference type="Proteomes" id="UP000187013">
    <property type="component" value="Unassembled WGS sequence"/>
</dbReference>
<feature type="transmembrane region" description="Helical" evidence="14">
    <location>
        <begin position="48"/>
        <end position="66"/>
    </location>
</feature>
<comment type="caution">
    <text evidence="15">The sequence shown here is derived from an EMBL/GenBank/DDBJ whole genome shotgun (WGS) entry which is preliminary data.</text>
</comment>
<evidence type="ECO:0000256" key="12">
    <source>
        <dbReference type="ARBA" id="ARBA00023239"/>
    </source>
</evidence>
<dbReference type="AlphaFoldDB" id="A0A1Q3A653"/>
<dbReference type="GO" id="GO:0005789">
    <property type="term" value="C:endoplasmic reticulum membrane"/>
    <property type="evidence" value="ECO:0007669"/>
    <property type="project" value="UniProtKB-SubCell"/>
</dbReference>
<evidence type="ECO:0000256" key="7">
    <source>
        <dbReference type="ARBA" id="ARBA00022832"/>
    </source>
</evidence>
<protein>
    <recommendedName>
        <fullName evidence="4 14">Very-long-chain (3R)-3-hydroxyacyl-CoA dehydratase</fullName>
        <ecNumber evidence="4 14">4.2.1.134</ecNumber>
    </recommendedName>
</protein>
<feature type="transmembrane region" description="Helical" evidence="14">
    <location>
        <begin position="176"/>
        <end position="199"/>
    </location>
</feature>
<dbReference type="EMBL" id="BDGX01000030">
    <property type="protein sequence ID" value="GAV51215.1"/>
    <property type="molecule type" value="Genomic_DNA"/>
</dbReference>
<evidence type="ECO:0000256" key="1">
    <source>
        <dbReference type="ARBA" id="ARBA00004141"/>
    </source>
</evidence>
<feature type="transmembrane region" description="Helical" evidence="14">
    <location>
        <begin position="12"/>
        <end position="28"/>
    </location>
</feature>
<evidence type="ECO:0000256" key="14">
    <source>
        <dbReference type="RuleBase" id="RU363109"/>
    </source>
</evidence>
<evidence type="ECO:0000256" key="11">
    <source>
        <dbReference type="ARBA" id="ARBA00023160"/>
    </source>
</evidence>
<dbReference type="UniPathway" id="UPA00094"/>
<name>A0A1Q3A653_ZYGRO</name>
<evidence type="ECO:0000256" key="13">
    <source>
        <dbReference type="ARBA" id="ARBA00036671"/>
    </source>
</evidence>
<proteinExistence type="inferred from homology"/>
<comment type="catalytic activity">
    <reaction evidence="13 14">
        <text>a very-long-chain (3R)-3-hydroxyacyl-CoA = a very-long-chain (2E)-enoyl-CoA + H2O</text>
        <dbReference type="Rhea" id="RHEA:45812"/>
        <dbReference type="ChEBI" id="CHEBI:15377"/>
        <dbReference type="ChEBI" id="CHEBI:83728"/>
        <dbReference type="ChEBI" id="CHEBI:85440"/>
        <dbReference type="EC" id="4.2.1.134"/>
    </reaction>
</comment>